<gene>
    <name evidence="9" type="primary">cobB_14</name>
    <name evidence="9" type="ORF">GALL_275980</name>
</gene>
<dbReference type="AlphaFoldDB" id="A0A1J5R3H4"/>
<dbReference type="NCBIfam" id="TIGR00379">
    <property type="entry name" value="cobB"/>
    <property type="match status" value="1"/>
</dbReference>
<keyword evidence="4" id="KW-0067">ATP-binding</keyword>
<dbReference type="Gene3D" id="3.40.50.300">
    <property type="entry name" value="P-loop containing nucleotide triphosphate hydrolases"/>
    <property type="match status" value="2"/>
</dbReference>
<keyword evidence="5" id="KW-0460">Magnesium</keyword>
<dbReference type="SUPFAM" id="SSF52540">
    <property type="entry name" value="P-loop containing nucleoside triphosphate hydrolases"/>
    <property type="match status" value="1"/>
</dbReference>
<dbReference type="Pfam" id="PF01656">
    <property type="entry name" value="CbiA"/>
    <property type="match status" value="1"/>
</dbReference>
<evidence type="ECO:0000256" key="5">
    <source>
        <dbReference type="ARBA" id="ARBA00022842"/>
    </source>
</evidence>
<organism evidence="9">
    <name type="scientific">mine drainage metagenome</name>
    <dbReference type="NCBI Taxonomy" id="410659"/>
    <lineage>
        <taxon>unclassified sequences</taxon>
        <taxon>metagenomes</taxon>
        <taxon>ecological metagenomes</taxon>
    </lineage>
</organism>
<dbReference type="EMBL" id="MLJW01000289">
    <property type="protein sequence ID" value="OIQ90518.1"/>
    <property type="molecule type" value="Genomic_DNA"/>
</dbReference>
<dbReference type="InterPro" id="IPR027417">
    <property type="entry name" value="P-loop_NTPase"/>
</dbReference>
<dbReference type="InterPro" id="IPR002586">
    <property type="entry name" value="CobQ/CobB/MinD/ParA_Nub-bd_dom"/>
</dbReference>
<keyword evidence="6" id="KW-0315">Glutamine amidotransferase</keyword>
<dbReference type="InterPro" id="IPR004484">
    <property type="entry name" value="CbiA/CobB_synth"/>
</dbReference>
<evidence type="ECO:0000259" key="7">
    <source>
        <dbReference type="Pfam" id="PF01656"/>
    </source>
</evidence>
<dbReference type="PROSITE" id="PS51274">
    <property type="entry name" value="GATASE_COBBQ"/>
    <property type="match status" value="1"/>
</dbReference>
<dbReference type="HAMAP" id="MF_00027">
    <property type="entry name" value="CobB_CbiA"/>
    <property type="match status" value="1"/>
</dbReference>
<feature type="domain" description="CobB/CobQ-like glutamine amidotransferase" evidence="8">
    <location>
        <begin position="244"/>
        <end position="428"/>
    </location>
</feature>
<evidence type="ECO:0000256" key="1">
    <source>
        <dbReference type="ARBA" id="ARBA00001946"/>
    </source>
</evidence>
<dbReference type="GO" id="GO:0005524">
    <property type="term" value="F:ATP binding"/>
    <property type="evidence" value="ECO:0007669"/>
    <property type="project" value="UniProtKB-KW"/>
</dbReference>
<sequence length="461" mass="49510">MQRFLVSAAHKSSGKTTVSIGLCAALAARGHSVQPFKKGPDYIDPLWLGAAAGRACRNLDFHLSPPVEIKAQFARHGHDADVCLVEGNKGLYDGLDLDGGNSNAALARLLDLPVVLVLDARGMTRGVAPLILGYQAFDREIRFAGVILNQLGGSRHEAKLRAVIEHYTDVPVLGAIGADPHLALTERHLGLMPANETLAAESSIREIAKLVAAQVDLDRLLSATTTTIPLPRPLPARTQPASLRIAIARDAAFGFYYADDLDAFAAAGAELLPFDTLKDAHLPDCDGLFIGGGFPESFLDRLEANVALRGDIRAAIEAGLPTYAECGGLMYLARSISWRGVNRRMVGAIAGDVVMHDRPVGRGYVRLAAGAEHPWLAGPVAAHEFHYSGLEGLAPGTRFAYKMERGHGIDGTNDGIIHRGLVASYSHLRSTVGSDWVTRFVGYVRECKAKRNPRESQRCLP</sequence>
<name>A0A1J5R3H4_9ZZZZ</name>
<dbReference type="InterPro" id="IPR029062">
    <property type="entry name" value="Class_I_gatase-like"/>
</dbReference>
<protein>
    <submittedName>
        <fullName evidence="9">Cobyrinic acid A,C-diamide synthase</fullName>
    </submittedName>
</protein>
<comment type="caution">
    <text evidence="9">The sequence shown here is derived from an EMBL/GenBank/DDBJ whole genome shotgun (WGS) entry which is preliminary data.</text>
</comment>
<evidence type="ECO:0000256" key="2">
    <source>
        <dbReference type="ARBA" id="ARBA00022598"/>
    </source>
</evidence>
<evidence type="ECO:0000313" key="9">
    <source>
        <dbReference type="EMBL" id="OIQ90518.1"/>
    </source>
</evidence>
<comment type="cofactor">
    <cofactor evidence="1">
        <name>Mg(2+)</name>
        <dbReference type="ChEBI" id="CHEBI:18420"/>
    </cofactor>
</comment>
<dbReference type="PANTHER" id="PTHR43873:SF1">
    <property type="entry name" value="COBYRINATE A,C-DIAMIDE SYNTHASE"/>
    <property type="match status" value="1"/>
</dbReference>
<dbReference type="InterPro" id="IPR011698">
    <property type="entry name" value="GATase_3"/>
</dbReference>
<keyword evidence="3" id="KW-0547">Nucleotide-binding</keyword>
<dbReference type="SUPFAM" id="SSF52317">
    <property type="entry name" value="Class I glutamine amidotransferase-like"/>
    <property type="match status" value="1"/>
</dbReference>
<proteinExistence type="inferred from homology"/>
<dbReference type="Gene3D" id="3.40.50.880">
    <property type="match status" value="1"/>
</dbReference>
<dbReference type="PANTHER" id="PTHR43873">
    <property type="entry name" value="COBYRINATE A,C-DIAMIDE SYNTHASE"/>
    <property type="match status" value="1"/>
</dbReference>
<evidence type="ECO:0000259" key="8">
    <source>
        <dbReference type="Pfam" id="PF07685"/>
    </source>
</evidence>
<evidence type="ECO:0000256" key="4">
    <source>
        <dbReference type="ARBA" id="ARBA00022840"/>
    </source>
</evidence>
<dbReference type="NCBIfam" id="NF002204">
    <property type="entry name" value="PRK01077.1"/>
    <property type="match status" value="1"/>
</dbReference>
<dbReference type="Pfam" id="PF07685">
    <property type="entry name" value="GATase_3"/>
    <property type="match status" value="1"/>
</dbReference>
<evidence type="ECO:0000256" key="6">
    <source>
        <dbReference type="ARBA" id="ARBA00022962"/>
    </source>
</evidence>
<dbReference type="CDD" id="cd03130">
    <property type="entry name" value="GATase1_CobB"/>
    <property type="match status" value="1"/>
</dbReference>
<evidence type="ECO:0000256" key="3">
    <source>
        <dbReference type="ARBA" id="ARBA00022741"/>
    </source>
</evidence>
<keyword evidence="2" id="KW-0436">Ligase</keyword>
<feature type="domain" description="CobQ/CobB/MinD/ParA nucleotide binding" evidence="7">
    <location>
        <begin position="13"/>
        <end position="183"/>
    </location>
</feature>
<reference evidence="9" key="1">
    <citation type="submission" date="2016-10" db="EMBL/GenBank/DDBJ databases">
        <title>Sequence of Gallionella enrichment culture.</title>
        <authorList>
            <person name="Poehlein A."/>
            <person name="Muehling M."/>
            <person name="Daniel R."/>
        </authorList>
    </citation>
    <scope>NUCLEOTIDE SEQUENCE</scope>
</reference>
<accession>A0A1J5R3H4</accession>
<dbReference type="GO" id="GO:0042242">
    <property type="term" value="F:cobyrinic acid a,c-diamide synthase activity"/>
    <property type="evidence" value="ECO:0007669"/>
    <property type="project" value="InterPro"/>
</dbReference>